<gene>
    <name evidence="1" type="ORF">JKP88DRAFT_272970</name>
</gene>
<name>A0A836CE19_9STRA</name>
<reference evidence="1" key="1">
    <citation type="submission" date="2021-02" db="EMBL/GenBank/DDBJ databases">
        <title>First Annotated Genome of the Yellow-green Alga Tribonema minus.</title>
        <authorList>
            <person name="Mahan K.M."/>
        </authorList>
    </citation>
    <scope>NUCLEOTIDE SEQUENCE</scope>
    <source>
        <strain evidence="1">UTEX B ZZ1240</strain>
    </source>
</reference>
<dbReference type="AlphaFoldDB" id="A0A836CE19"/>
<evidence type="ECO:0000313" key="2">
    <source>
        <dbReference type="Proteomes" id="UP000664859"/>
    </source>
</evidence>
<dbReference type="EMBL" id="JAFCMP010000223">
    <property type="protein sequence ID" value="KAG5183010.1"/>
    <property type="molecule type" value="Genomic_DNA"/>
</dbReference>
<accession>A0A836CE19</accession>
<dbReference type="Proteomes" id="UP000664859">
    <property type="component" value="Unassembled WGS sequence"/>
</dbReference>
<keyword evidence="2" id="KW-1185">Reference proteome</keyword>
<evidence type="ECO:0000313" key="1">
    <source>
        <dbReference type="EMBL" id="KAG5183010.1"/>
    </source>
</evidence>
<sequence>MSTRSRARAGVGVIDPLIEGFAYLTLGETGKRAQLNRKHRLHTMYALGSRGKRGLKFADSHPLTSPFGDRHILLWQQADIVRDIVTNATVQGPMKAWAELVAGKTPAASVGDPPGTLTLPTWNDGIEELMSGLLPQLQELFITVPEDFESDFAFRASGSVIFDTSAALSVCLPRDVVAHRIDISQDLAEYVDLTWLPDVIAISQSPAHIEVSAQRTTVDWGAVLDAVERKLECERVGHGIILELVVESDERCAIDARAAAARRDYVADPGMTTSWKSVLGGKICIQNVGGTRDGLQVRALKF</sequence>
<protein>
    <submittedName>
        <fullName evidence="1">Uncharacterized protein</fullName>
    </submittedName>
</protein>
<proteinExistence type="predicted"/>
<comment type="caution">
    <text evidence="1">The sequence shown here is derived from an EMBL/GenBank/DDBJ whole genome shotgun (WGS) entry which is preliminary data.</text>
</comment>
<organism evidence="1 2">
    <name type="scientific">Tribonema minus</name>
    <dbReference type="NCBI Taxonomy" id="303371"/>
    <lineage>
        <taxon>Eukaryota</taxon>
        <taxon>Sar</taxon>
        <taxon>Stramenopiles</taxon>
        <taxon>Ochrophyta</taxon>
        <taxon>PX clade</taxon>
        <taxon>Xanthophyceae</taxon>
        <taxon>Tribonematales</taxon>
        <taxon>Tribonemataceae</taxon>
        <taxon>Tribonema</taxon>
    </lineage>
</organism>